<proteinExistence type="predicted"/>
<evidence type="ECO:0000256" key="2">
    <source>
        <dbReference type="ARBA" id="ARBA00022679"/>
    </source>
</evidence>
<evidence type="ECO:0000256" key="6">
    <source>
        <dbReference type="SAM" id="Phobius"/>
    </source>
</evidence>
<evidence type="ECO:0000259" key="7">
    <source>
        <dbReference type="Pfam" id="PF09258"/>
    </source>
</evidence>
<gene>
    <name evidence="8" type="ORF">PTTT1_LOCUS29652</name>
</gene>
<keyword evidence="6" id="KW-0812">Transmembrane</keyword>
<feature type="region of interest" description="Disordered" evidence="5">
    <location>
        <begin position="1"/>
        <end position="36"/>
    </location>
</feature>
<dbReference type="InterPro" id="IPR004263">
    <property type="entry name" value="Exostosin"/>
</dbReference>
<dbReference type="AlphaFoldDB" id="A0A8J9X658"/>
<evidence type="ECO:0000313" key="8">
    <source>
        <dbReference type="EMBL" id="CAG9285621.1"/>
    </source>
</evidence>
<dbReference type="GO" id="GO:0016757">
    <property type="term" value="F:glycosyltransferase activity"/>
    <property type="evidence" value="ECO:0007669"/>
    <property type="project" value="InterPro"/>
</dbReference>
<dbReference type="PANTHER" id="PTHR48261">
    <property type="entry name" value="ACETYLGLUCOSAMINYLTRANSFERASE"/>
    <property type="match status" value="1"/>
</dbReference>
<dbReference type="EMBL" id="OU594961">
    <property type="protein sequence ID" value="CAG9285621.1"/>
    <property type="molecule type" value="Genomic_DNA"/>
</dbReference>
<feature type="transmembrane region" description="Helical" evidence="6">
    <location>
        <begin position="61"/>
        <end position="79"/>
    </location>
</feature>
<comment type="subcellular location">
    <subcellularLocation>
        <location evidence="1">Membrane</location>
    </subcellularLocation>
</comment>
<dbReference type="Gene3D" id="3.90.550.10">
    <property type="entry name" value="Spore Coat Polysaccharide Biosynthesis Protein SpsA, Chain A"/>
    <property type="match status" value="1"/>
</dbReference>
<dbReference type="PANTHER" id="PTHR48261:SF2">
    <property type="entry name" value="ACETYLGLUCOSAMINYLTRANSFERASE"/>
    <property type="match status" value="1"/>
</dbReference>
<protein>
    <recommendedName>
        <fullName evidence="7">Glycosyl transferase 64 domain-containing protein</fullName>
    </recommendedName>
</protein>
<evidence type="ECO:0000256" key="1">
    <source>
        <dbReference type="ARBA" id="ARBA00004370"/>
    </source>
</evidence>
<dbReference type="InterPro" id="IPR029044">
    <property type="entry name" value="Nucleotide-diphossugar_trans"/>
</dbReference>
<feature type="domain" description="Glycosyl transferase 64" evidence="7">
    <location>
        <begin position="108"/>
        <end position="293"/>
    </location>
</feature>
<sequence>MHQRHRHADHDVRTDVEVGTRSSAKGEDPSCGPRTAVRRVVVRRKRKTRHQWRSRDFRRPFAASLVLLLVCLILWTIGWRRRRTVVFERSLVPTDPIHISPDIKVSVVIMNHSRPRMVRESNLVQTLAAHDSIDEILLCHSNPVTAFEYPHDKVRNLNATEANERMGLSLRFHYCSTARNDWVIHVDDDQELSSDAINQLISTFARNPHRVVGKFGRAYHYWKAPQRHGYDTKNVLGPSEVILTKFMIVERKVCESFFQYQHVVQDMVSESRPLWNGEDIFLSLTANHVYNVPLQGPYGNLALPLDVWEASDSFKDDDTGAHDVSGNMDRHRIWNVGLVNWWNAFYRAQCHAAYRGRLWYTAKQRLAAIEDTTLS</sequence>
<keyword evidence="3 6" id="KW-0472">Membrane</keyword>
<name>A0A8J9X658_PHATR</name>
<evidence type="ECO:0000256" key="5">
    <source>
        <dbReference type="SAM" id="MobiDB-lite"/>
    </source>
</evidence>
<reference evidence="8" key="1">
    <citation type="submission" date="2022-02" db="EMBL/GenBank/DDBJ databases">
        <authorList>
            <person name="Giguere J D."/>
        </authorList>
    </citation>
    <scope>NUCLEOTIDE SEQUENCE</scope>
    <source>
        <strain evidence="8">CCAP 1055/1</strain>
    </source>
</reference>
<keyword evidence="2" id="KW-0808">Transferase</keyword>
<feature type="compositionally biased region" description="Basic and acidic residues" evidence="5">
    <location>
        <begin position="8"/>
        <end position="28"/>
    </location>
</feature>
<accession>A0A8J9X658</accession>
<keyword evidence="4" id="KW-1015">Disulfide bond</keyword>
<dbReference type="Proteomes" id="UP000836788">
    <property type="component" value="Chromosome 20"/>
</dbReference>
<evidence type="ECO:0000256" key="4">
    <source>
        <dbReference type="ARBA" id="ARBA00023157"/>
    </source>
</evidence>
<dbReference type="SUPFAM" id="SSF53448">
    <property type="entry name" value="Nucleotide-diphospho-sugar transferases"/>
    <property type="match status" value="1"/>
</dbReference>
<dbReference type="GO" id="GO:0016020">
    <property type="term" value="C:membrane"/>
    <property type="evidence" value="ECO:0007669"/>
    <property type="project" value="UniProtKB-SubCell"/>
</dbReference>
<dbReference type="Pfam" id="PF09258">
    <property type="entry name" value="Glyco_transf_64"/>
    <property type="match status" value="1"/>
</dbReference>
<organism evidence="8">
    <name type="scientific">Phaeodactylum tricornutum</name>
    <name type="common">Diatom</name>
    <dbReference type="NCBI Taxonomy" id="2850"/>
    <lineage>
        <taxon>Eukaryota</taxon>
        <taxon>Sar</taxon>
        <taxon>Stramenopiles</taxon>
        <taxon>Ochrophyta</taxon>
        <taxon>Bacillariophyta</taxon>
        <taxon>Bacillariophyceae</taxon>
        <taxon>Bacillariophycidae</taxon>
        <taxon>Naviculales</taxon>
        <taxon>Phaeodactylaceae</taxon>
        <taxon>Phaeodactylum</taxon>
    </lineage>
</organism>
<keyword evidence="6" id="KW-1133">Transmembrane helix</keyword>
<dbReference type="InterPro" id="IPR015338">
    <property type="entry name" value="GT64_dom"/>
</dbReference>
<evidence type="ECO:0000256" key="3">
    <source>
        <dbReference type="ARBA" id="ARBA00023136"/>
    </source>
</evidence>